<dbReference type="Proteomes" id="UP001163603">
    <property type="component" value="Chromosome 3"/>
</dbReference>
<accession>A0ACC0Z1X9</accession>
<evidence type="ECO:0000313" key="2">
    <source>
        <dbReference type="Proteomes" id="UP001163603"/>
    </source>
</evidence>
<protein>
    <submittedName>
        <fullName evidence="1">Uncharacterized protein</fullName>
    </submittedName>
</protein>
<name>A0ACC0Z1X9_9ROSI</name>
<reference evidence="2" key="1">
    <citation type="journal article" date="2023" name="G3 (Bethesda)">
        <title>Genome assembly and association tests identify interacting loci associated with vigor, precocity, and sex in interspecific pistachio rootstocks.</title>
        <authorList>
            <person name="Palmer W."/>
            <person name="Jacygrad E."/>
            <person name="Sagayaradj S."/>
            <person name="Cavanaugh K."/>
            <person name="Han R."/>
            <person name="Bertier L."/>
            <person name="Beede B."/>
            <person name="Kafkas S."/>
            <person name="Golino D."/>
            <person name="Preece J."/>
            <person name="Michelmore R."/>
        </authorList>
    </citation>
    <scope>NUCLEOTIDE SEQUENCE [LARGE SCALE GENOMIC DNA]</scope>
</reference>
<proteinExistence type="predicted"/>
<dbReference type="EMBL" id="CM047738">
    <property type="protein sequence ID" value="KAJ0044814.1"/>
    <property type="molecule type" value="Genomic_DNA"/>
</dbReference>
<gene>
    <name evidence="1" type="ORF">Pint_05341</name>
</gene>
<keyword evidence="2" id="KW-1185">Reference proteome</keyword>
<comment type="caution">
    <text evidence="1">The sequence shown here is derived from an EMBL/GenBank/DDBJ whole genome shotgun (WGS) entry which is preliminary data.</text>
</comment>
<evidence type="ECO:0000313" key="1">
    <source>
        <dbReference type="EMBL" id="KAJ0044814.1"/>
    </source>
</evidence>
<sequence>MQFMVTCGFLLMYFLGTAASWRILALIGSVPCVLQVVGLFFIPESPRWLAKIGREEELSTTLHSFRGKNADISQEAADITRRYACSLLVSHGIY</sequence>
<organism evidence="1 2">
    <name type="scientific">Pistacia integerrima</name>
    <dbReference type="NCBI Taxonomy" id="434235"/>
    <lineage>
        <taxon>Eukaryota</taxon>
        <taxon>Viridiplantae</taxon>
        <taxon>Streptophyta</taxon>
        <taxon>Embryophyta</taxon>
        <taxon>Tracheophyta</taxon>
        <taxon>Spermatophyta</taxon>
        <taxon>Magnoliopsida</taxon>
        <taxon>eudicotyledons</taxon>
        <taxon>Gunneridae</taxon>
        <taxon>Pentapetalae</taxon>
        <taxon>rosids</taxon>
        <taxon>malvids</taxon>
        <taxon>Sapindales</taxon>
        <taxon>Anacardiaceae</taxon>
        <taxon>Pistacia</taxon>
    </lineage>
</organism>